<dbReference type="Proteomes" id="UP001500902">
    <property type="component" value="Unassembled WGS sequence"/>
</dbReference>
<sequence length="84" mass="9579">MDAQFVDILRPYLKYAGDQEITDTARLRDLGLDSMREIELLFAIEDTYGIFFPEERMVDRTFETGGTLWKAVQEIRGATQAAAS</sequence>
<evidence type="ECO:0000259" key="1">
    <source>
        <dbReference type="PROSITE" id="PS50075"/>
    </source>
</evidence>
<gene>
    <name evidence="2" type="ORF">GCM10022224_075160</name>
</gene>
<dbReference type="SUPFAM" id="SSF47336">
    <property type="entry name" value="ACP-like"/>
    <property type="match status" value="1"/>
</dbReference>
<comment type="caution">
    <text evidence="2">The sequence shown here is derived from an EMBL/GenBank/DDBJ whole genome shotgun (WGS) entry which is preliminary data.</text>
</comment>
<organism evidence="2 3">
    <name type="scientific">Nonomuraea antimicrobica</name>
    <dbReference type="NCBI Taxonomy" id="561173"/>
    <lineage>
        <taxon>Bacteria</taxon>
        <taxon>Bacillati</taxon>
        <taxon>Actinomycetota</taxon>
        <taxon>Actinomycetes</taxon>
        <taxon>Streptosporangiales</taxon>
        <taxon>Streptosporangiaceae</taxon>
        <taxon>Nonomuraea</taxon>
    </lineage>
</organism>
<protein>
    <recommendedName>
        <fullName evidence="1">Carrier domain-containing protein</fullName>
    </recommendedName>
</protein>
<dbReference type="InterPro" id="IPR036736">
    <property type="entry name" value="ACP-like_sf"/>
</dbReference>
<dbReference type="Gene3D" id="1.10.1200.10">
    <property type="entry name" value="ACP-like"/>
    <property type="match status" value="1"/>
</dbReference>
<reference evidence="3" key="1">
    <citation type="journal article" date="2019" name="Int. J. Syst. Evol. Microbiol.">
        <title>The Global Catalogue of Microorganisms (GCM) 10K type strain sequencing project: providing services to taxonomists for standard genome sequencing and annotation.</title>
        <authorList>
            <consortium name="The Broad Institute Genomics Platform"/>
            <consortium name="The Broad Institute Genome Sequencing Center for Infectious Disease"/>
            <person name="Wu L."/>
            <person name="Ma J."/>
        </authorList>
    </citation>
    <scope>NUCLEOTIDE SEQUENCE [LARGE SCALE GENOMIC DNA]</scope>
    <source>
        <strain evidence="3">JCM 16904</strain>
    </source>
</reference>
<evidence type="ECO:0000313" key="3">
    <source>
        <dbReference type="Proteomes" id="UP001500902"/>
    </source>
</evidence>
<dbReference type="EMBL" id="BAAAZP010000152">
    <property type="protein sequence ID" value="GAA3698139.1"/>
    <property type="molecule type" value="Genomic_DNA"/>
</dbReference>
<proteinExistence type="predicted"/>
<dbReference type="InterPro" id="IPR009081">
    <property type="entry name" value="PP-bd_ACP"/>
</dbReference>
<accession>A0ABP7CY43</accession>
<name>A0ABP7CY43_9ACTN</name>
<feature type="domain" description="Carrier" evidence="1">
    <location>
        <begin position="1"/>
        <end position="79"/>
    </location>
</feature>
<dbReference type="PROSITE" id="PS50075">
    <property type="entry name" value="CARRIER"/>
    <property type="match status" value="1"/>
</dbReference>
<dbReference type="RefSeq" id="WP_344889228.1">
    <property type="nucleotide sequence ID" value="NZ_BAAAZP010000152.1"/>
</dbReference>
<evidence type="ECO:0000313" key="2">
    <source>
        <dbReference type="EMBL" id="GAA3698139.1"/>
    </source>
</evidence>
<keyword evidence="3" id="KW-1185">Reference proteome</keyword>
<dbReference type="Pfam" id="PF00550">
    <property type="entry name" value="PP-binding"/>
    <property type="match status" value="1"/>
</dbReference>